<dbReference type="PANTHER" id="PTHR33129">
    <property type="entry name" value="PROTEIN KINASE DOMAIN-CONTAINING PROTEIN-RELATED"/>
    <property type="match status" value="1"/>
</dbReference>
<dbReference type="EMBL" id="ML769415">
    <property type="protein sequence ID" value="KAE9404634.1"/>
    <property type="molecule type" value="Genomic_DNA"/>
</dbReference>
<evidence type="ECO:0000313" key="3">
    <source>
        <dbReference type="Proteomes" id="UP000799118"/>
    </source>
</evidence>
<organism evidence="2 3">
    <name type="scientific">Gymnopus androsaceus JB14</name>
    <dbReference type="NCBI Taxonomy" id="1447944"/>
    <lineage>
        <taxon>Eukaryota</taxon>
        <taxon>Fungi</taxon>
        <taxon>Dikarya</taxon>
        <taxon>Basidiomycota</taxon>
        <taxon>Agaricomycotina</taxon>
        <taxon>Agaricomycetes</taxon>
        <taxon>Agaricomycetidae</taxon>
        <taxon>Agaricales</taxon>
        <taxon>Marasmiineae</taxon>
        <taxon>Omphalotaceae</taxon>
        <taxon>Gymnopus</taxon>
    </lineage>
</organism>
<reference evidence="2" key="1">
    <citation type="journal article" date="2019" name="Environ. Microbiol.">
        <title>Fungal ecological strategies reflected in gene transcription - a case study of two litter decomposers.</title>
        <authorList>
            <person name="Barbi F."/>
            <person name="Kohler A."/>
            <person name="Barry K."/>
            <person name="Baskaran P."/>
            <person name="Daum C."/>
            <person name="Fauchery L."/>
            <person name="Ihrmark K."/>
            <person name="Kuo A."/>
            <person name="LaButti K."/>
            <person name="Lipzen A."/>
            <person name="Morin E."/>
            <person name="Grigoriev I.V."/>
            <person name="Henrissat B."/>
            <person name="Lindahl B."/>
            <person name="Martin F."/>
        </authorList>
    </citation>
    <scope>NUCLEOTIDE SEQUENCE</scope>
    <source>
        <strain evidence="2">JB14</strain>
    </source>
</reference>
<feature type="transmembrane region" description="Helical" evidence="1">
    <location>
        <begin position="74"/>
        <end position="96"/>
    </location>
</feature>
<sequence length="514" mass="57903">MNPNKWCTPLRKPPGFANLPSVEVPSLDKLTDEGHPITTDFTAEFLRVAKDSAIAPYTMLVHYFDQSGLRRGDISGGCIVLGHPGIGMSVFFWYILIKRVIRGLNTYVRTTDGFYCYSGYGFEHFTTQSEFESYLVGTLFDETGILLFDTNENIAPPKVEGGDCWPVIISSRKFDNLKQWQKQTQAECIWMKACTWEEIYSACYTLHPVNHERLPEIYALCGPSLRFTVDAITSPSVDHYVSRRSREIDDALCSLKQDGAEKLGAAFRAIKNLTPSNDYDISSLIFLLQPEEEENRYMPFLDTITVELSDRVLDAIEEASAEQQAAFSTLFPPTAAKGNLFEALYTRRLRRVLIDEKITTIRARLLSPGHPEKSYSLTIPSSTTVYTFDNLADVTGALTSDDVFVLIPKKRYQAMWDFAVRVGNTMNMFQATTQPKMYCTLAAGLIEMKEFTSGHGGLSDVNAWRLIFIVPLAVEPSWTKSMEIKKGSGKKAEKLDTSVYTHMKQYVAGMDFTD</sequence>
<proteinExistence type="predicted"/>
<accession>A0A6A4I736</accession>
<evidence type="ECO:0008006" key="4">
    <source>
        <dbReference type="Google" id="ProtNLM"/>
    </source>
</evidence>
<evidence type="ECO:0000313" key="2">
    <source>
        <dbReference type="EMBL" id="KAE9404634.1"/>
    </source>
</evidence>
<name>A0A6A4I736_9AGAR</name>
<dbReference type="PANTHER" id="PTHR33129:SF1">
    <property type="entry name" value="ATP-BINDING PROTEIN"/>
    <property type="match status" value="1"/>
</dbReference>
<protein>
    <recommendedName>
        <fullName evidence="4">Crinkler (CRN) family protein</fullName>
    </recommendedName>
</protein>
<dbReference type="OrthoDB" id="2340858at2759"/>
<dbReference type="InterPro" id="IPR052980">
    <property type="entry name" value="Crinkler_effector"/>
</dbReference>
<keyword evidence="1" id="KW-0812">Transmembrane</keyword>
<keyword evidence="3" id="KW-1185">Reference proteome</keyword>
<keyword evidence="1" id="KW-0472">Membrane</keyword>
<dbReference type="AlphaFoldDB" id="A0A6A4I736"/>
<dbReference type="Proteomes" id="UP000799118">
    <property type="component" value="Unassembled WGS sequence"/>
</dbReference>
<evidence type="ECO:0000256" key="1">
    <source>
        <dbReference type="SAM" id="Phobius"/>
    </source>
</evidence>
<keyword evidence="1" id="KW-1133">Transmembrane helix</keyword>
<gene>
    <name evidence="2" type="ORF">BT96DRAFT_973067</name>
</gene>